<evidence type="ECO:0000256" key="1">
    <source>
        <dbReference type="SAM" id="MobiDB-lite"/>
    </source>
</evidence>
<feature type="compositionally biased region" description="Low complexity" evidence="1">
    <location>
        <begin position="281"/>
        <end position="301"/>
    </location>
</feature>
<feature type="compositionally biased region" description="Basic and acidic residues" evidence="1">
    <location>
        <begin position="64"/>
        <end position="78"/>
    </location>
</feature>
<organism evidence="2 3">
    <name type="scientific">Galeopterus variegatus</name>
    <name type="common">Malayan flying lemur</name>
    <name type="synonym">Cynocephalus variegatus</name>
    <dbReference type="NCBI Taxonomy" id="482537"/>
    <lineage>
        <taxon>Eukaryota</taxon>
        <taxon>Metazoa</taxon>
        <taxon>Chordata</taxon>
        <taxon>Craniata</taxon>
        <taxon>Vertebrata</taxon>
        <taxon>Euteleostomi</taxon>
        <taxon>Mammalia</taxon>
        <taxon>Eutheria</taxon>
        <taxon>Euarchontoglires</taxon>
        <taxon>Dermoptera</taxon>
        <taxon>Cynocephalidae</taxon>
        <taxon>Galeopterus</taxon>
    </lineage>
</organism>
<dbReference type="GeneID" id="103608966"/>
<gene>
    <name evidence="3" type="primary">LOC103608966</name>
</gene>
<evidence type="ECO:0000313" key="3">
    <source>
        <dbReference type="RefSeq" id="XP_008591571.1"/>
    </source>
</evidence>
<feature type="compositionally biased region" description="Low complexity" evidence="1">
    <location>
        <begin position="28"/>
        <end position="47"/>
    </location>
</feature>
<dbReference type="PANTHER" id="PTHR22467">
    <property type="entry name" value="EZH INHIBITORY PROTEIN-RELATED"/>
    <property type="match status" value="1"/>
</dbReference>
<protein>
    <submittedName>
        <fullName evidence="3">Uncharacterized protein CXorf67-like</fullName>
    </submittedName>
</protein>
<accession>A0ABM0SFD0</accession>
<feature type="compositionally biased region" description="Low complexity" evidence="1">
    <location>
        <begin position="370"/>
        <end position="408"/>
    </location>
</feature>
<feature type="region of interest" description="Disordered" evidence="1">
    <location>
        <begin position="1"/>
        <end position="472"/>
    </location>
</feature>
<proteinExistence type="predicted"/>
<dbReference type="Proteomes" id="UP000694923">
    <property type="component" value="Unplaced"/>
</dbReference>
<reference evidence="3" key="1">
    <citation type="submission" date="2025-08" db="UniProtKB">
        <authorList>
            <consortium name="RefSeq"/>
        </authorList>
    </citation>
    <scope>IDENTIFICATION</scope>
</reference>
<keyword evidence="2" id="KW-1185">Reference proteome</keyword>
<dbReference type="PANTHER" id="PTHR22467:SF1">
    <property type="entry name" value="EZH INHIBITORY PROTEIN"/>
    <property type="match status" value="1"/>
</dbReference>
<feature type="compositionally biased region" description="Basic residues" evidence="1">
    <location>
        <begin position="226"/>
        <end position="235"/>
    </location>
</feature>
<dbReference type="InterPro" id="IPR052882">
    <property type="entry name" value="EZH_Inhibitor"/>
</dbReference>
<sequence length="472" mass="49098">MATWSHGQKEQKLQQAWSDDVSPSGGVSLRSSPAGSSTASVSAAISMADEDPGLPSVACVQAKRRSDPQGRRSLHPELRQVVPKTDGQAALGQAPEGTGQASGHPRPGNSRRRKRPCREQAAQAQKPPGRHLPQPSGLSPPSSPRSRRRRRRRGAHTSPQSPASRPGPAVRSQAGGAGAALRDRAPGPGPARRSCTSPAGPALRRRASEPGPAIQGRATRSDPAVRRRPSAKRPALRSGASQAGLALPGRDTPPGPASHGGESGSGSALRRRCSSAQGPALRGRSASSGLTLSSTSTAPGPVLQRRSTQRRSALLGRHSLSGPAGGNPPAGFAFRSSPRSPDPQVPSLGSQPTWHAVRMRASSPSPPGRFFPFPEQYGETSSSSCTSFSSSFTSSPRSPGRSPSSSPTEFSGQSPHKFLPRPRKFSGLRSISTPSPTSLRRALLPEVDALSPAFPGEQAETGSPHRPMTPAV</sequence>
<feature type="compositionally biased region" description="Basic residues" evidence="1">
    <location>
        <begin position="145"/>
        <end position="155"/>
    </location>
</feature>
<evidence type="ECO:0000313" key="2">
    <source>
        <dbReference type="Proteomes" id="UP000694923"/>
    </source>
</evidence>
<dbReference type="RefSeq" id="XP_008591571.1">
    <property type="nucleotide sequence ID" value="XM_008593349.1"/>
</dbReference>
<feature type="compositionally biased region" description="Polar residues" evidence="1">
    <location>
        <begin position="429"/>
        <end position="438"/>
    </location>
</feature>
<name>A0ABM0SFD0_GALVR</name>